<dbReference type="InterPro" id="IPR010985">
    <property type="entry name" value="Ribbon_hlx_hlx"/>
</dbReference>
<protein>
    <recommendedName>
        <fullName evidence="7">Putative nickel-responsive regulator</fullName>
    </recommendedName>
</protein>
<dbReference type="SUPFAM" id="SSF47598">
    <property type="entry name" value="Ribbon-helix-helix"/>
    <property type="match status" value="1"/>
</dbReference>
<reference evidence="11" key="1">
    <citation type="submission" date="2015-09" db="EMBL/GenBank/DDBJ databases">
        <authorList>
            <person name="Daims H."/>
        </authorList>
    </citation>
    <scope>NUCLEOTIDE SEQUENCE [LARGE SCALE GENOMIC DNA]</scope>
</reference>
<accession>A0A0S4KLU9</accession>
<dbReference type="CDD" id="cd22231">
    <property type="entry name" value="RHH_NikR_HicB-like"/>
    <property type="match status" value="1"/>
</dbReference>
<dbReference type="GO" id="GO:0003677">
    <property type="term" value="F:DNA binding"/>
    <property type="evidence" value="ECO:0007669"/>
    <property type="project" value="UniProtKB-KW"/>
</dbReference>
<evidence type="ECO:0000259" key="8">
    <source>
        <dbReference type="Pfam" id="PF01402"/>
    </source>
</evidence>
<dbReference type="NCBIfam" id="NF003381">
    <property type="entry name" value="PRK04460.1"/>
    <property type="match status" value="1"/>
</dbReference>
<sequence length="167" mass="18913">MVKGDLPVAIRRQECYENKNRATNNQGNAMKKLVRFGVSLDGRLLDAFDRRIRARGYTNRSEALRDLIRDDLVGQEWDHDRETVGTVTFVYDHHVRDLTRKLTDIQHEHQGLILSGMHVHLDHAHCLEVIVVRGRGTDIKKLADAVISVKGVKHGKLTMTTTGKGVV</sequence>
<dbReference type="Pfam" id="PF08753">
    <property type="entry name" value="NikR_C"/>
    <property type="match status" value="1"/>
</dbReference>
<dbReference type="AlphaFoldDB" id="A0A0S4KLU9"/>
<dbReference type="SUPFAM" id="SSF55021">
    <property type="entry name" value="ACT-like"/>
    <property type="match status" value="1"/>
</dbReference>
<evidence type="ECO:0000256" key="4">
    <source>
        <dbReference type="ARBA" id="ARBA00023015"/>
    </source>
</evidence>
<dbReference type="GO" id="GO:0010045">
    <property type="term" value="P:response to nickel cation"/>
    <property type="evidence" value="ECO:0007669"/>
    <property type="project" value="InterPro"/>
</dbReference>
<feature type="binding site" evidence="7">
    <location>
        <position position="107"/>
    </location>
    <ligand>
        <name>Ni(2+)</name>
        <dbReference type="ChEBI" id="CHEBI:49786"/>
    </ligand>
</feature>
<dbReference type="InterPro" id="IPR022988">
    <property type="entry name" value="Ni_resp_reg_NikR"/>
</dbReference>
<evidence type="ECO:0000256" key="3">
    <source>
        <dbReference type="ARBA" id="ARBA00022723"/>
    </source>
</evidence>
<comment type="function">
    <text evidence="7">Transcriptional regulator.</text>
</comment>
<proteinExistence type="inferred from homology"/>
<dbReference type="InterPro" id="IPR013321">
    <property type="entry name" value="Arc_rbn_hlx_hlx"/>
</dbReference>
<dbReference type="Pfam" id="PF01402">
    <property type="entry name" value="RHH_1"/>
    <property type="match status" value="1"/>
</dbReference>
<dbReference type="KEGG" id="nio:NITINOP_0359"/>
<keyword evidence="2 7" id="KW-0533">Nickel</keyword>
<name>A0A0S4KLU9_9BACT</name>
<evidence type="ECO:0000256" key="2">
    <source>
        <dbReference type="ARBA" id="ARBA00022596"/>
    </source>
</evidence>
<dbReference type="PANTHER" id="PTHR34719:SF2">
    <property type="entry name" value="NICKEL-RESPONSIVE REGULATOR"/>
    <property type="match status" value="1"/>
</dbReference>
<dbReference type="GO" id="GO:0003700">
    <property type="term" value="F:DNA-binding transcription factor activity"/>
    <property type="evidence" value="ECO:0007669"/>
    <property type="project" value="UniProtKB-UniRule"/>
</dbReference>
<evidence type="ECO:0000256" key="6">
    <source>
        <dbReference type="ARBA" id="ARBA00023163"/>
    </source>
</evidence>
<dbReference type="HAMAP" id="MF_00476">
    <property type="entry name" value="NikR"/>
    <property type="match status" value="1"/>
</dbReference>
<dbReference type="InterPro" id="IPR014864">
    <property type="entry name" value="TF_NikR_Ni-bd_C"/>
</dbReference>
<feature type="domain" description="Transcription factor NikR nickel binding C-terminal" evidence="9">
    <location>
        <begin position="84"/>
        <end position="160"/>
    </location>
</feature>
<feature type="binding site" evidence="7">
    <location>
        <position position="126"/>
    </location>
    <ligand>
        <name>Ni(2+)</name>
        <dbReference type="ChEBI" id="CHEBI:49786"/>
    </ligand>
</feature>
<evidence type="ECO:0000259" key="9">
    <source>
        <dbReference type="Pfam" id="PF08753"/>
    </source>
</evidence>
<dbReference type="NCBIfam" id="NF002815">
    <property type="entry name" value="PRK02967.1"/>
    <property type="match status" value="1"/>
</dbReference>
<dbReference type="NCBIfam" id="NF001884">
    <property type="entry name" value="PRK00630.1"/>
    <property type="match status" value="1"/>
</dbReference>
<dbReference type="GO" id="GO:0016151">
    <property type="term" value="F:nickel cation binding"/>
    <property type="evidence" value="ECO:0007669"/>
    <property type="project" value="UniProtKB-UniRule"/>
</dbReference>
<dbReference type="InterPro" id="IPR050192">
    <property type="entry name" value="CopG/NikR_regulator"/>
</dbReference>
<evidence type="ECO:0000256" key="5">
    <source>
        <dbReference type="ARBA" id="ARBA00023125"/>
    </source>
</evidence>
<feature type="binding site" evidence="7">
    <location>
        <position position="118"/>
    </location>
    <ligand>
        <name>Ni(2+)</name>
        <dbReference type="ChEBI" id="CHEBI:49786"/>
    </ligand>
</feature>
<keyword evidence="11" id="KW-1185">Reference proteome</keyword>
<dbReference type="Gene3D" id="3.30.70.1150">
    <property type="entry name" value="ACT-like. Chain A, domain 2"/>
    <property type="match status" value="1"/>
</dbReference>
<dbReference type="InterPro" id="IPR027271">
    <property type="entry name" value="Acetolactate_synth/TF_NikR_C"/>
</dbReference>
<organism evidence="10 11">
    <name type="scientific">Candidatus Nitrospira inopinata</name>
    <dbReference type="NCBI Taxonomy" id="1715989"/>
    <lineage>
        <taxon>Bacteria</taxon>
        <taxon>Pseudomonadati</taxon>
        <taxon>Nitrospirota</taxon>
        <taxon>Nitrospiria</taxon>
        <taxon>Nitrospirales</taxon>
        <taxon>Nitrospiraceae</taxon>
        <taxon>Nitrospira</taxon>
    </lineage>
</organism>
<keyword evidence="6 7" id="KW-0804">Transcription</keyword>
<feature type="binding site" evidence="7">
    <location>
        <position position="120"/>
    </location>
    <ligand>
        <name>Ni(2+)</name>
        <dbReference type="ChEBI" id="CHEBI:49786"/>
    </ligand>
</feature>
<feature type="domain" description="Ribbon-helix-helix protein CopG" evidence="8">
    <location>
        <begin position="34"/>
        <end position="70"/>
    </location>
</feature>
<evidence type="ECO:0000256" key="7">
    <source>
        <dbReference type="HAMAP-Rule" id="MF_00476"/>
    </source>
</evidence>
<dbReference type="STRING" id="1715989.NITINOP_0359"/>
<dbReference type="Proteomes" id="UP000066284">
    <property type="component" value="Chromosome 1"/>
</dbReference>
<dbReference type="EMBL" id="LN885086">
    <property type="protein sequence ID" value="CUQ65335.1"/>
    <property type="molecule type" value="Genomic_DNA"/>
</dbReference>
<dbReference type="NCBIfam" id="NF002169">
    <property type="entry name" value="PRK01002.1"/>
    <property type="match status" value="1"/>
</dbReference>
<dbReference type="PANTHER" id="PTHR34719">
    <property type="entry name" value="NICKEL-RESPONSIVE REGULATOR"/>
    <property type="match status" value="1"/>
</dbReference>
<evidence type="ECO:0000313" key="11">
    <source>
        <dbReference type="Proteomes" id="UP000066284"/>
    </source>
</evidence>
<comment type="cofactor">
    <cofactor evidence="7">
        <name>Ni(2+)</name>
        <dbReference type="ChEBI" id="CHEBI:49786"/>
    </cofactor>
    <text evidence="7">Binds 1 nickel ion per subunit.</text>
</comment>
<comment type="similarity">
    <text evidence="1 7">Belongs to the transcriptional regulatory CopG/NikR family.</text>
</comment>
<evidence type="ECO:0000313" key="10">
    <source>
        <dbReference type="EMBL" id="CUQ65335.1"/>
    </source>
</evidence>
<dbReference type="Gene3D" id="1.10.1220.10">
    <property type="entry name" value="Met repressor-like"/>
    <property type="match status" value="1"/>
</dbReference>
<dbReference type="InterPro" id="IPR045865">
    <property type="entry name" value="ACT-like_dom_sf"/>
</dbReference>
<keyword evidence="3 7" id="KW-0479">Metal-binding</keyword>
<keyword evidence="5 7" id="KW-0238">DNA-binding</keyword>
<dbReference type="InterPro" id="IPR002145">
    <property type="entry name" value="CopG"/>
</dbReference>
<keyword evidence="4 7" id="KW-0805">Transcription regulation</keyword>
<gene>
    <name evidence="10" type="ORF">NITINOP_0359</name>
</gene>
<evidence type="ECO:0000256" key="1">
    <source>
        <dbReference type="ARBA" id="ARBA00008478"/>
    </source>
</evidence>